<dbReference type="Pfam" id="PF00651">
    <property type="entry name" value="BTB"/>
    <property type="match status" value="1"/>
</dbReference>
<dbReference type="SUPFAM" id="SSF49599">
    <property type="entry name" value="TRAF domain-like"/>
    <property type="match status" value="1"/>
</dbReference>
<protein>
    <submittedName>
        <fullName evidence="2">Protein maternal effect lethal 26 like protein</fullName>
    </submittedName>
</protein>
<dbReference type="Gene3D" id="2.60.210.10">
    <property type="entry name" value="Apoptosis, Tumor Necrosis Factor Receptor Associated Protein 2, Chain A"/>
    <property type="match status" value="1"/>
</dbReference>
<dbReference type="PANTHER" id="PTHR24413">
    <property type="entry name" value="SPECKLE-TYPE POZ PROTEIN"/>
    <property type="match status" value="1"/>
</dbReference>
<dbReference type="Proteomes" id="UP000807504">
    <property type="component" value="Unassembled WGS sequence"/>
</dbReference>
<name>A0A8T0EI82_ARGBR</name>
<gene>
    <name evidence="2" type="ORF">HNY73_018552</name>
</gene>
<dbReference type="SUPFAM" id="SSF54695">
    <property type="entry name" value="POZ domain"/>
    <property type="match status" value="1"/>
</dbReference>
<dbReference type="InterPro" id="IPR011333">
    <property type="entry name" value="SKP1/BTB/POZ_sf"/>
</dbReference>
<dbReference type="Gene3D" id="3.30.710.10">
    <property type="entry name" value="Potassium Channel Kv1.1, Chain A"/>
    <property type="match status" value="1"/>
</dbReference>
<evidence type="ECO:0000259" key="1">
    <source>
        <dbReference type="PROSITE" id="PS50097"/>
    </source>
</evidence>
<accession>A0A8T0EI82</accession>
<evidence type="ECO:0000313" key="2">
    <source>
        <dbReference type="EMBL" id="KAF8771098.1"/>
    </source>
</evidence>
<feature type="domain" description="BTB" evidence="1">
    <location>
        <begin position="220"/>
        <end position="287"/>
    </location>
</feature>
<dbReference type="EMBL" id="JABXBU010002228">
    <property type="protein sequence ID" value="KAF8771098.1"/>
    <property type="molecule type" value="Genomic_DNA"/>
</dbReference>
<sequence>MAGIAINEDRKRAHFTLIWTIKNAPRGALKRSRTFTVQLMEMTEWKLILIKKDRRIFICIERAGEDGGPKSLEIEFELSFLDTNGSPLVQTSCTTDFQNHTSSKWFEFPETDVVTKQKRDKFCPKVTLTIRCRIWRTRTEISKSELCFAATRFDVHKRSYLWAVEGFSSLQLGEMRTRTLNPTTEGCPELILTLSLARNDGKECLFIGIKASESIYGHDIDAEIAVINNEGMCFLYKRHSIFIIRSSVFEAMFAKSGSDKSNKSIDIPDMDADTLNRLLLYIYEDKVQDLTEDTAANLFVAADRYELLDLKEKCSNFLKLNITESNACGILVLADVHQDESLRKSVQKFILNNSDIIRYLRLGEKFQDSCIN</sequence>
<dbReference type="SMART" id="SM00225">
    <property type="entry name" value="BTB"/>
    <property type="match status" value="1"/>
</dbReference>
<proteinExistence type="predicted"/>
<evidence type="ECO:0000313" key="3">
    <source>
        <dbReference type="Proteomes" id="UP000807504"/>
    </source>
</evidence>
<organism evidence="2 3">
    <name type="scientific">Argiope bruennichi</name>
    <name type="common">Wasp spider</name>
    <name type="synonym">Aranea bruennichi</name>
    <dbReference type="NCBI Taxonomy" id="94029"/>
    <lineage>
        <taxon>Eukaryota</taxon>
        <taxon>Metazoa</taxon>
        <taxon>Ecdysozoa</taxon>
        <taxon>Arthropoda</taxon>
        <taxon>Chelicerata</taxon>
        <taxon>Arachnida</taxon>
        <taxon>Araneae</taxon>
        <taxon>Araneomorphae</taxon>
        <taxon>Entelegynae</taxon>
        <taxon>Araneoidea</taxon>
        <taxon>Araneidae</taxon>
        <taxon>Argiope</taxon>
    </lineage>
</organism>
<dbReference type="PROSITE" id="PS50097">
    <property type="entry name" value="BTB"/>
    <property type="match status" value="1"/>
</dbReference>
<comment type="caution">
    <text evidence="2">The sequence shown here is derived from an EMBL/GenBank/DDBJ whole genome shotgun (WGS) entry which is preliminary data.</text>
</comment>
<dbReference type="InterPro" id="IPR008974">
    <property type="entry name" value="TRAF-like"/>
</dbReference>
<reference evidence="2" key="1">
    <citation type="journal article" date="2020" name="bioRxiv">
        <title>Chromosome-level reference genome of the European wasp spider Argiope bruennichi: a resource for studies on range expansion and evolutionary adaptation.</title>
        <authorList>
            <person name="Sheffer M.M."/>
            <person name="Hoppe A."/>
            <person name="Krehenwinkel H."/>
            <person name="Uhl G."/>
            <person name="Kuss A.W."/>
            <person name="Jensen L."/>
            <person name="Jensen C."/>
            <person name="Gillespie R.G."/>
            <person name="Hoff K.J."/>
            <person name="Prost S."/>
        </authorList>
    </citation>
    <scope>NUCLEOTIDE SEQUENCE</scope>
</reference>
<dbReference type="AlphaFoldDB" id="A0A8T0EI82"/>
<keyword evidence="3" id="KW-1185">Reference proteome</keyword>
<reference evidence="2" key="2">
    <citation type="submission" date="2020-06" db="EMBL/GenBank/DDBJ databases">
        <authorList>
            <person name="Sheffer M."/>
        </authorList>
    </citation>
    <scope>NUCLEOTIDE SEQUENCE</scope>
</reference>
<dbReference type="InterPro" id="IPR000210">
    <property type="entry name" value="BTB/POZ_dom"/>
</dbReference>